<name>A0A8H6TKC4_MYCCL</name>
<feature type="region of interest" description="Disordered" evidence="1">
    <location>
        <begin position="391"/>
        <end position="424"/>
    </location>
</feature>
<accession>A0A8H6TKC4</accession>
<organism evidence="2 3">
    <name type="scientific">Mycena chlorophos</name>
    <name type="common">Agaric fungus</name>
    <name type="synonym">Agaricus chlorophos</name>
    <dbReference type="NCBI Taxonomy" id="658473"/>
    <lineage>
        <taxon>Eukaryota</taxon>
        <taxon>Fungi</taxon>
        <taxon>Dikarya</taxon>
        <taxon>Basidiomycota</taxon>
        <taxon>Agaricomycotina</taxon>
        <taxon>Agaricomycetes</taxon>
        <taxon>Agaricomycetidae</taxon>
        <taxon>Agaricales</taxon>
        <taxon>Marasmiineae</taxon>
        <taxon>Mycenaceae</taxon>
        <taxon>Mycena</taxon>
    </lineage>
</organism>
<feature type="compositionally biased region" description="Low complexity" evidence="1">
    <location>
        <begin position="508"/>
        <end position="518"/>
    </location>
</feature>
<protein>
    <submittedName>
        <fullName evidence="2">Uncharacterized protein</fullName>
    </submittedName>
</protein>
<evidence type="ECO:0000313" key="2">
    <source>
        <dbReference type="EMBL" id="KAF7318266.1"/>
    </source>
</evidence>
<dbReference type="GO" id="GO:0000444">
    <property type="term" value="C:MIS12/MIND type complex"/>
    <property type="evidence" value="ECO:0007669"/>
    <property type="project" value="InterPro"/>
</dbReference>
<dbReference type="GO" id="GO:0051301">
    <property type="term" value="P:cell division"/>
    <property type="evidence" value="ECO:0007669"/>
    <property type="project" value="InterPro"/>
</dbReference>
<dbReference type="OrthoDB" id="3364649at2759"/>
<feature type="compositionally biased region" description="Polar residues" evidence="1">
    <location>
        <begin position="294"/>
        <end position="304"/>
    </location>
</feature>
<feature type="compositionally biased region" description="Low complexity" evidence="1">
    <location>
        <begin position="76"/>
        <end position="88"/>
    </location>
</feature>
<dbReference type="GO" id="GO:0007059">
    <property type="term" value="P:chromosome segregation"/>
    <property type="evidence" value="ECO:0007669"/>
    <property type="project" value="InterPro"/>
</dbReference>
<keyword evidence="3" id="KW-1185">Reference proteome</keyword>
<feature type="compositionally biased region" description="Low complexity" evidence="1">
    <location>
        <begin position="241"/>
        <end position="254"/>
    </location>
</feature>
<feature type="compositionally biased region" description="Low complexity" evidence="1">
    <location>
        <begin position="142"/>
        <end position="154"/>
    </location>
</feature>
<feature type="region of interest" description="Disordered" evidence="1">
    <location>
        <begin position="1"/>
        <end position="202"/>
    </location>
</feature>
<feature type="region of interest" description="Disordered" evidence="1">
    <location>
        <begin position="468"/>
        <end position="547"/>
    </location>
</feature>
<feature type="compositionally biased region" description="Low complexity" evidence="1">
    <location>
        <begin position="392"/>
        <end position="424"/>
    </location>
</feature>
<dbReference type="Pfam" id="PF08202">
    <property type="entry name" value="MIS13"/>
    <property type="match status" value="1"/>
</dbReference>
<feature type="compositionally biased region" description="Polar residues" evidence="1">
    <location>
        <begin position="58"/>
        <end position="68"/>
    </location>
</feature>
<reference evidence="2" key="1">
    <citation type="submission" date="2020-05" db="EMBL/GenBank/DDBJ databases">
        <title>Mycena genomes resolve the evolution of fungal bioluminescence.</title>
        <authorList>
            <person name="Tsai I.J."/>
        </authorList>
    </citation>
    <scope>NUCLEOTIDE SEQUENCE</scope>
    <source>
        <strain evidence="2">110903Hualien_Pintung</strain>
    </source>
</reference>
<feature type="region of interest" description="Disordered" evidence="1">
    <location>
        <begin position="345"/>
        <end position="374"/>
    </location>
</feature>
<dbReference type="InterPro" id="IPR013218">
    <property type="entry name" value="Dsn1/Mis13"/>
</dbReference>
<dbReference type="EMBL" id="JACAZE010000004">
    <property type="protein sequence ID" value="KAF7318266.1"/>
    <property type="molecule type" value="Genomic_DNA"/>
</dbReference>
<dbReference type="PANTHER" id="PTHR14778:SF2">
    <property type="entry name" value="KINETOCHORE-ASSOCIATED PROTEIN DSN1 HOMOLOG"/>
    <property type="match status" value="1"/>
</dbReference>
<comment type="caution">
    <text evidence="2">The sequence shown here is derived from an EMBL/GenBank/DDBJ whole genome shotgun (WGS) entry which is preliminary data.</text>
</comment>
<feature type="compositionally biased region" description="Low complexity" evidence="1">
    <location>
        <begin position="8"/>
        <end position="17"/>
    </location>
</feature>
<sequence length="547" mass="59153">MASKRDATNPLLAAANAKKPKKKPDPANTTLKRKHAEEQPGGLLIVRANRSEPVAGPSNANGNTSQASKKFRAADSSGTTGSEVSTTSLRDTSTAETRPVDKDKGKGKAKAKPPSSRSKPMVIDTEEPLLDGTPQAERNKAMRAPAMAAIAQARDPPTPSRGRAKTPESNPDTPKNHKRRNSRGKRVSTSFQGGAAVLPHPEVDQRSFYKHIDHDLPPAEQLRQLVTWSAARASTTVCTQPNPSAASSSKSKAPPTVPPSDVDAITSISQGLISKLLDRRMPLRPPDDDGVPAQGTNTQNLRNRQYQIDFGRDITTLSREHDDWAHQVEEYTSFADRSRTLLQERYRPQNWDPQQPEAGPSRASTSRIERDRPWQDGLDARGRAALDLCNHPPLDAALSSPSPSSGRRRSASASASAQPQPLPSRLSTLEFKLNMLHTHLHAARTAARTTQRMLDARFGVLGRELEVRSGSVAPSTDAVGAPTAGSSGSGGGDTRTLLRALSRVDSNQSQRRAAAQAPPGTPRRDRDRTPAARERTPGRDRERTPGR</sequence>
<dbReference type="Proteomes" id="UP000613580">
    <property type="component" value="Unassembled WGS sequence"/>
</dbReference>
<feature type="compositionally biased region" description="Basic and acidic residues" evidence="1">
    <location>
        <begin position="522"/>
        <end position="547"/>
    </location>
</feature>
<evidence type="ECO:0000313" key="3">
    <source>
        <dbReference type="Proteomes" id="UP000613580"/>
    </source>
</evidence>
<gene>
    <name evidence="2" type="ORF">HMN09_00335100</name>
</gene>
<evidence type="ECO:0000256" key="1">
    <source>
        <dbReference type="SAM" id="MobiDB-lite"/>
    </source>
</evidence>
<feature type="compositionally biased region" description="Basic residues" evidence="1">
    <location>
        <begin position="176"/>
        <end position="186"/>
    </location>
</feature>
<feature type="region of interest" description="Disordered" evidence="1">
    <location>
        <begin position="238"/>
        <end position="264"/>
    </location>
</feature>
<dbReference type="AlphaFoldDB" id="A0A8H6TKC4"/>
<dbReference type="PANTHER" id="PTHR14778">
    <property type="entry name" value="KINETOCHORE-ASSOCIATED PROTEIN DSN1 HOMOLOG"/>
    <property type="match status" value="1"/>
</dbReference>
<feature type="region of interest" description="Disordered" evidence="1">
    <location>
        <begin position="285"/>
        <end position="304"/>
    </location>
</feature>
<proteinExistence type="predicted"/>